<feature type="active site" evidence="5">
    <location>
        <position position="181"/>
    </location>
</feature>
<dbReference type="InterPro" id="IPR001969">
    <property type="entry name" value="Aspartic_peptidase_AS"/>
</dbReference>
<dbReference type="InterPro" id="IPR001461">
    <property type="entry name" value="Aspartic_peptidase_A1"/>
</dbReference>
<dbReference type="PANTHER" id="PTHR13683">
    <property type="entry name" value="ASPARTYL PROTEASES"/>
    <property type="match status" value="1"/>
</dbReference>
<evidence type="ECO:0000256" key="4">
    <source>
        <dbReference type="ARBA" id="ARBA00022801"/>
    </source>
</evidence>
<dbReference type="EMBL" id="JACMSC010000016">
    <property type="protein sequence ID" value="KAG6483184.1"/>
    <property type="molecule type" value="Genomic_DNA"/>
</dbReference>
<evidence type="ECO:0000256" key="1">
    <source>
        <dbReference type="ARBA" id="ARBA00007447"/>
    </source>
</evidence>
<evidence type="ECO:0000256" key="6">
    <source>
        <dbReference type="SAM" id="SignalP"/>
    </source>
</evidence>
<feature type="domain" description="Peptidase A1" evidence="7">
    <location>
        <begin position="163"/>
        <end position="506"/>
    </location>
</feature>
<evidence type="ECO:0000313" key="8">
    <source>
        <dbReference type="EMBL" id="KAG6483184.1"/>
    </source>
</evidence>
<reference evidence="8 9" key="1">
    <citation type="submission" date="2020-08" db="EMBL/GenBank/DDBJ databases">
        <title>Plant Genome Project.</title>
        <authorList>
            <person name="Zhang R.-G."/>
        </authorList>
    </citation>
    <scope>NUCLEOTIDE SEQUENCE [LARGE SCALE GENOMIC DNA]</scope>
    <source>
        <tissue evidence="8">Rhizome</tissue>
    </source>
</reference>
<evidence type="ECO:0000313" key="9">
    <source>
        <dbReference type="Proteomes" id="UP000734854"/>
    </source>
</evidence>
<evidence type="ECO:0000256" key="3">
    <source>
        <dbReference type="ARBA" id="ARBA00022729"/>
    </source>
</evidence>
<feature type="signal peptide" evidence="6">
    <location>
        <begin position="1"/>
        <end position="27"/>
    </location>
</feature>
<accession>A0A8J5KKK2</accession>
<keyword evidence="4" id="KW-0378">Hydrolase</keyword>
<keyword evidence="2" id="KW-0645">Protease</keyword>
<proteinExistence type="inferred from homology"/>
<dbReference type="OrthoDB" id="2747330at2759"/>
<protein>
    <recommendedName>
        <fullName evidence="7">Peptidase A1 domain-containing protein</fullName>
    </recommendedName>
</protein>
<evidence type="ECO:0000259" key="7">
    <source>
        <dbReference type="PROSITE" id="PS51767"/>
    </source>
</evidence>
<keyword evidence="3 6" id="KW-0732">Signal</keyword>
<dbReference type="GO" id="GO:0004190">
    <property type="term" value="F:aspartic-type endopeptidase activity"/>
    <property type="evidence" value="ECO:0007669"/>
    <property type="project" value="InterPro"/>
</dbReference>
<dbReference type="InterPro" id="IPR032861">
    <property type="entry name" value="TAXi_N"/>
</dbReference>
<dbReference type="FunFam" id="2.40.70.10:FF:000010">
    <property type="entry name" value="Aspartyl protease family protein 2"/>
    <property type="match status" value="1"/>
</dbReference>
<dbReference type="AlphaFoldDB" id="A0A8J5KKK2"/>
<evidence type="ECO:0000256" key="2">
    <source>
        <dbReference type="ARBA" id="ARBA00022670"/>
    </source>
</evidence>
<dbReference type="Proteomes" id="UP000734854">
    <property type="component" value="Unassembled WGS sequence"/>
</dbReference>
<name>A0A8J5KKK2_ZINOF</name>
<organism evidence="8 9">
    <name type="scientific">Zingiber officinale</name>
    <name type="common">Ginger</name>
    <name type="synonym">Amomum zingiber</name>
    <dbReference type="NCBI Taxonomy" id="94328"/>
    <lineage>
        <taxon>Eukaryota</taxon>
        <taxon>Viridiplantae</taxon>
        <taxon>Streptophyta</taxon>
        <taxon>Embryophyta</taxon>
        <taxon>Tracheophyta</taxon>
        <taxon>Spermatophyta</taxon>
        <taxon>Magnoliopsida</taxon>
        <taxon>Liliopsida</taxon>
        <taxon>Zingiberales</taxon>
        <taxon>Zingiberaceae</taxon>
        <taxon>Zingiber</taxon>
    </lineage>
</organism>
<comment type="caution">
    <text evidence="8">The sequence shown here is derived from an EMBL/GenBank/DDBJ whole genome shotgun (WGS) entry which is preliminary data.</text>
</comment>
<dbReference type="InterPro" id="IPR033121">
    <property type="entry name" value="PEPTIDASE_A1"/>
</dbReference>
<dbReference type="PROSITE" id="PS00141">
    <property type="entry name" value="ASP_PROTEASE"/>
    <property type="match status" value="2"/>
</dbReference>
<dbReference type="Pfam" id="PF14541">
    <property type="entry name" value="TAXi_C"/>
    <property type="match status" value="1"/>
</dbReference>
<dbReference type="PROSITE" id="PS51767">
    <property type="entry name" value="PEPTIDASE_A1"/>
    <property type="match status" value="1"/>
</dbReference>
<gene>
    <name evidence="8" type="ORF">ZIOFF_059824</name>
</gene>
<dbReference type="PANTHER" id="PTHR13683:SF775">
    <property type="entry name" value="EUKARYOTIC ASPARTYL PROTEASE FAMILY PROTEIN"/>
    <property type="match status" value="1"/>
</dbReference>
<feature type="chain" id="PRO_5035212150" description="Peptidase A1 domain-containing protein" evidence="6">
    <location>
        <begin position="28"/>
        <end position="510"/>
    </location>
</feature>
<sequence length="510" mass="52983">MAEDDAIAHRLLFLLMLFVLSTAPVVCRHHSRRSTGSPGTTTLDVSAGLAQALRAVSFVPTAHLSTHNLSAAGEAISISLHSRDFLPSSGGHRHADYRELTLARLRRDAARVRAITARAALAVGGVAAADLKPVAEEKFLQSTAAETIEGPVVSGTSLGSGEYFSRVSVGSPARPLYMVLDTGSDVSWIQCLPCEDCYQQSDPVYDASASSSSAPISCDSSQCRALEVSACRNSTPTGDGSCLYQVSYGDGSYTVGEFITETLTLGGSEPVSGVAVGCGHDNEGLFVGAAGLLALGGGPLSFPSQISARSFSYCLVDRDSPGSSTLDLSTDAASPSSGASAVTAPLIRNRQLETYYYVGLSGISVGGQMLSISPSTFAVDDRGAGGVIIDSGTAITRLPSSAYESLREAFRAGTSSLPPASAFSLFDTCFDLSSRTSVQVPTVGFHFPGNRELSLPAKNYLIPVDGTGTYCLAFAPTSAPLSIIGNVQQQGTRVGFDLNNYSVGFTANKC</sequence>
<dbReference type="FunFam" id="2.40.70.10:FF:000031">
    <property type="entry name" value="Aspartyl protease AED1"/>
    <property type="match status" value="1"/>
</dbReference>
<dbReference type="Pfam" id="PF14543">
    <property type="entry name" value="TAXi_N"/>
    <property type="match status" value="1"/>
</dbReference>
<evidence type="ECO:0000256" key="5">
    <source>
        <dbReference type="PIRSR" id="PIRSR601461-1"/>
    </source>
</evidence>
<keyword evidence="9" id="KW-1185">Reference proteome</keyword>
<comment type="similarity">
    <text evidence="1">Belongs to the peptidase A1 family.</text>
</comment>
<dbReference type="InterPro" id="IPR032799">
    <property type="entry name" value="TAXi_C"/>
</dbReference>
<dbReference type="GO" id="GO:0006508">
    <property type="term" value="P:proteolysis"/>
    <property type="evidence" value="ECO:0007669"/>
    <property type="project" value="UniProtKB-KW"/>
</dbReference>
<feature type="active site" evidence="5">
    <location>
        <position position="390"/>
    </location>
</feature>